<dbReference type="Pfam" id="PF18962">
    <property type="entry name" value="Por_Secre_tail"/>
    <property type="match status" value="1"/>
</dbReference>
<dbReference type="NCBIfam" id="TIGR04183">
    <property type="entry name" value="Por_Secre_tail"/>
    <property type="match status" value="1"/>
</dbReference>
<name>A0A5K7SDZ9_9BACT</name>
<protein>
    <recommendedName>
        <fullName evidence="1">Secretion system C-terminal sorting domain-containing protein</fullName>
    </recommendedName>
</protein>
<dbReference type="AlphaFoldDB" id="A0A5K7SDZ9"/>
<organism evidence="2 3">
    <name type="scientific">Aquipluma nitroreducens</name>
    <dbReference type="NCBI Taxonomy" id="2010828"/>
    <lineage>
        <taxon>Bacteria</taxon>
        <taxon>Pseudomonadati</taxon>
        <taxon>Bacteroidota</taxon>
        <taxon>Bacteroidia</taxon>
        <taxon>Marinilabiliales</taxon>
        <taxon>Prolixibacteraceae</taxon>
        <taxon>Aquipluma</taxon>
    </lineage>
</organism>
<feature type="domain" description="Secretion system C-terminal sorting" evidence="1">
    <location>
        <begin position="24"/>
        <end position="94"/>
    </location>
</feature>
<dbReference type="InterPro" id="IPR026444">
    <property type="entry name" value="Secre_tail"/>
</dbReference>
<dbReference type="EMBL" id="AP018694">
    <property type="protein sequence ID" value="BBE19790.1"/>
    <property type="molecule type" value="Genomic_DNA"/>
</dbReference>
<evidence type="ECO:0000313" key="2">
    <source>
        <dbReference type="EMBL" id="BBE19790.1"/>
    </source>
</evidence>
<dbReference type="KEGG" id="anf:AQPE_3978"/>
<keyword evidence="3" id="KW-1185">Reference proteome</keyword>
<dbReference type="Proteomes" id="UP001193389">
    <property type="component" value="Chromosome"/>
</dbReference>
<evidence type="ECO:0000313" key="3">
    <source>
        <dbReference type="Proteomes" id="UP001193389"/>
    </source>
</evidence>
<proteinExistence type="predicted"/>
<sequence>MSQKDGALVSGIITENQTFFIKKIFPNPVKDIVTVDVNTVSSGNIQVSLYNILGTEVKKFEPIYLSQGEQQFQLDLSILKQGIYILKVNMSGQVFSQVVKKS</sequence>
<reference evidence="2" key="1">
    <citation type="journal article" date="2020" name="Int. J. Syst. Evol. Microbiol.">
        <title>Aquipluma nitroreducens gen. nov. sp. nov., a novel facultatively anaerobic bacterium isolated from a freshwater lake.</title>
        <authorList>
            <person name="Watanabe M."/>
            <person name="Kojima H."/>
            <person name="Fukui M."/>
        </authorList>
    </citation>
    <scope>NUCLEOTIDE SEQUENCE</scope>
    <source>
        <strain evidence="2">MeG22</strain>
    </source>
</reference>
<evidence type="ECO:0000259" key="1">
    <source>
        <dbReference type="Pfam" id="PF18962"/>
    </source>
</evidence>
<accession>A0A5K7SDZ9</accession>
<gene>
    <name evidence="2" type="ORF">AQPE_3978</name>
</gene>